<reference evidence="20 21" key="1">
    <citation type="submission" date="2021-03" db="EMBL/GenBank/DDBJ databases">
        <title>Sequencing the genomes of 1000 actinobacteria strains.</title>
        <authorList>
            <person name="Klenk H.-P."/>
        </authorList>
    </citation>
    <scope>NUCLEOTIDE SEQUENCE [LARGE SCALE GENOMIC DNA]</scope>
    <source>
        <strain evidence="20 21">DSM 45256</strain>
    </source>
</reference>
<keyword evidence="9 15" id="KW-0067">ATP-binding</keyword>
<dbReference type="Pfam" id="PF17759">
    <property type="entry name" value="tRNA_synthFbeta"/>
    <property type="match status" value="1"/>
</dbReference>
<evidence type="ECO:0000256" key="16">
    <source>
        <dbReference type="PROSITE-ProRule" id="PRU00209"/>
    </source>
</evidence>
<evidence type="ECO:0000259" key="17">
    <source>
        <dbReference type="PROSITE" id="PS50886"/>
    </source>
</evidence>
<proteinExistence type="inferred from homology"/>
<dbReference type="HAMAP" id="MF_00283">
    <property type="entry name" value="Phe_tRNA_synth_beta1"/>
    <property type="match status" value="1"/>
</dbReference>
<dbReference type="Pfam" id="PF03483">
    <property type="entry name" value="B3_4"/>
    <property type="match status" value="1"/>
</dbReference>
<dbReference type="RefSeq" id="WP_210027481.1">
    <property type="nucleotide sequence ID" value="NZ_JAGINU010000001.1"/>
</dbReference>
<evidence type="ECO:0000256" key="3">
    <source>
        <dbReference type="ARBA" id="ARBA00011209"/>
    </source>
</evidence>
<dbReference type="Gene3D" id="3.30.56.10">
    <property type="match status" value="2"/>
</dbReference>
<dbReference type="InterPro" id="IPR020825">
    <property type="entry name" value="Phe-tRNA_synthase-like_B3/B4"/>
</dbReference>
<dbReference type="InterPro" id="IPR002547">
    <property type="entry name" value="tRNA-bd_dom"/>
</dbReference>
<evidence type="ECO:0000256" key="6">
    <source>
        <dbReference type="ARBA" id="ARBA00022598"/>
    </source>
</evidence>
<feature type="domain" description="TRNA-binding" evidence="17">
    <location>
        <begin position="42"/>
        <end position="153"/>
    </location>
</feature>
<dbReference type="SUPFAM" id="SSF56037">
    <property type="entry name" value="PheT/TilS domain"/>
    <property type="match status" value="1"/>
</dbReference>
<comment type="subcellular location">
    <subcellularLocation>
        <location evidence="1 15">Cytoplasm</location>
    </subcellularLocation>
</comment>
<dbReference type="InterPro" id="IPR005147">
    <property type="entry name" value="tRNA_synthase_B5-dom"/>
</dbReference>
<keyword evidence="12 15" id="KW-0648">Protein biosynthesis</keyword>
<dbReference type="Pfam" id="PF03147">
    <property type="entry name" value="FDX-ACB"/>
    <property type="match status" value="1"/>
</dbReference>
<evidence type="ECO:0000259" key="19">
    <source>
        <dbReference type="PROSITE" id="PS51483"/>
    </source>
</evidence>
<dbReference type="InterPro" id="IPR041616">
    <property type="entry name" value="PheRS_beta_core"/>
</dbReference>
<evidence type="ECO:0000256" key="8">
    <source>
        <dbReference type="ARBA" id="ARBA00022741"/>
    </source>
</evidence>
<dbReference type="SMART" id="SM00874">
    <property type="entry name" value="B5"/>
    <property type="match status" value="1"/>
</dbReference>
<dbReference type="PANTHER" id="PTHR10947:SF0">
    <property type="entry name" value="PHENYLALANINE--TRNA LIGASE BETA SUBUNIT"/>
    <property type="match status" value="1"/>
</dbReference>
<dbReference type="NCBIfam" id="TIGR00472">
    <property type="entry name" value="pheT_bact"/>
    <property type="match status" value="1"/>
</dbReference>
<feature type="binding site" evidence="15">
    <location>
        <position position="479"/>
    </location>
    <ligand>
        <name>Mg(2+)</name>
        <dbReference type="ChEBI" id="CHEBI:18420"/>
        <note>shared with alpha subunit</note>
    </ligand>
</feature>
<dbReference type="InterPro" id="IPR012340">
    <property type="entry name" value="NA-bd_OB-fold"/>
</dbReference>
<comment type="cofactor">
    <cofactor evidence="15">
        <name>Mg(2+)</name>
        <dbReference type="ChEBI" id="CHEBI:18420"/>
    </cofactor>
    <text evidence="15">Binds 2 magnesium ions per tetramer.</text>
</comment>
<organism evidence="20 21">
    <name type="scientific">Pseudonocardia parietis</name>
    <dbReference type="NCBI Taxonomy" id="570936"/>
    <lineage>
        <taxon>Bacteria</taxon>
        <taxon>Bacillati</taxon>
        <taxon>Actinomycetota</taxon>
        <taxon>Actinomycetes</taxon>
        <taxon>Pseudonocardiales</taxon>
        <taxon>Pseudonocardiaceae</taxon>
        <taxon>Pseudonocardia</taxon>
    </lineage>
</organism>
<dbReference type="SUPFAM" id="SSF54991">
    <property type="entry name" value="Anticodon-binding domain of PheRS"/>
    <property type="match status" value="1"/>
</dbReference>
<evidence type="ECO:0000256" key="2">
    <source>
        <dbReference type="ARBA" id="ARBA00008653"/>
    </source>
</evidence>
<dbReference type="SMART" id="SM00873">
    <property type="entry name" value="B3_4"/>
    <property type="match status" value="1"/>
</dbReference>
<evidence type="ECO:0000313" key="21">
    <source>
        <dbReference type="Proteomes" id="UP001519295"/>
    </source>
</evidence>
<dbReference type="InterPro" id="IPR005121">
    <property type="entry name" value="Fdx_antiC-bd"/>
</dbReference>
<dbReference type="InterPro" id="IPR005146">
    <property type="entry name" value="B3/B4_tRNA-bd"/>
</dbReference>
<dbReference type="Pfam" id="PF01588">
    <property type="entry name" value="tRNA_bind"/>
    <property type="match status" value="1"/>
</dbReference>
<dbReference type="InterPro" id="IPR045864">
    <property type="entry name" value="aa-tRNA-synth_II/BPL/LPL"/>
</dbReference>
<sequence length="835" mass="88721">MRVSASWLARHIDPAALPARPEDIGEAFVRVGLEVEEIHPAPEITGPVTVARVAEIEELTEFKKPIRYCRVEFDDHRFRHVVCGARNFAVGDLVVVTEPGSVLPGGFAIAQRETYGRVSDGMIASAKELGLGADHSGILVLPPGTAEPGDDALEVLGLSEPVIELAVTPDRGYCFAVRGLARELATALDADYTDPVTRVRVPETSGDAWPVRIADTDGCARFVVRRVDGVDPAAPSPWWMQRALLSAGMRPISLIVDVTNFVMLDLGQPLHGYDASRVSGTIEVRRATTGEELATLDGQTRALDPDDLLITDDSGPIGLAGVMGGASTEIPELSALAPGARVDVLLEAAHFAPAVIARAARRHKLPSEASRRFERVVDPALPPVAAERAAQLLVELGGGTLADGRTDEGGVPAVPQVRMPLSMPDRVAGVSYSRGATVRRLTQVGCRVELDTGADGQGVVVATPPTWRPDLRQAADLVEEVLRLEGYDTIPSELPAAPAGRGLSAAQLRRRAVSRALAEAGHVEVLPFPFVSDTVWDDLGLAADDERRRTVAVTNPLDAERSRLATTLLPGLLDMLVRNRSRGTEDLALYAIAQVVQPQENPPAMPDPAVTARPTDEEYAAIRAALPDQPVHVGVVLGGHREPRGWWGTGRPATWEDAVEAARLTGAAAGVELRPRRAERAPWHPGRCAELVVAGTDTVVGYAGELHPKVVETLGLPARTVAAEIDLDAIPLRENLPVPLVSGFPPVAVDVALVAEESVPSADLAEALTDGAGELLESVRLFDVYTGDQVGDGKRSLAFSLRLRAPDRTLTSEEANTARDAAVAEAAARHGAALR</sequence>
<dbReference type="SUPFAM" id="SSF55681">
    <property type="entry name" value="Class II aaRS and biotin synthetases"/>
    <property type="match status" value="1"/>
</dbReference>
<comment type="catalytic activity">
    <reaction evidence="14 15">
        <text>tRNA(Phe) + L-phenylalanine + ATP = L-phenylalanyl-tRNA(Phe) + AMP + diphosphate + H(+)</text>
        <dbReference type="Rhea" id="RHEA:19413"/>
        <dbReference type="Rhea" id="RHEA-COMP:9668"/>
        <dbReference type="Rhea" id="RHEA-COMP:9699"/>
        <dbReference type="ChEBI" id="CHEBI:15378"/>
        <dbReference type="ChEBI" id="CHEBI:30616"/>
        <dbReference type="ChEBI" id="CHEBI:33019"/>
        <dbReference type="ChEBI" id="CHEBI:58095"/>
        <dbReference type="ChEBI" id="CHEBI:78442"/>
        <dbReference type="ChEBI" id="CHEBI:78531"/>
        <dbReference type="ChEBI" id="CHEBI:456215"/>
        <dbReference type="EC" id="6.1.1.20"/>
    </reaction>
</comment>
<evidence type="ECO:0000256" key="12">
    <source>
        <dbReference type="ARBA" id="ARBA00022917"/>
    </source>
</evidence>
<dbReference type="PROSITE" id="PS51483">
    <property type="entry name" value="B5"/>
    <property type="match status" value="1"/>
</dbReference>
<evidence type="ECO:0000313" key="20">
    <source>
        <dbReference type="EMBL" id="MBP2367345.1"/>
    </source>
</evidence>
<dbReference type="EC" id="6.1.1.20" evidence="15"/>
<keyword evidence="13 15" id="KW-0030">Aminoacyl-tRNA synthetase</keyword>
<dbReference type="Pfam" id="PF03484">
    <property type="entry name" value="B5"/>
    <property type="match status" value="1"/>
</dbReference>
<dbReference type="GO" id="GO:0004826">
    <property type="term" value="F:phenylalanine-tRNA ligase activity"/>
    <property type="evidence" value="ECO:0007669"/>
    <property type="project" value="UniProtKB-EC"/>
</dbReference>
<dbReference type="EMBL" id="JAGINU010000001">
    <property type="protein sequence ID" value="MBP2367345.1"/>
    <property type="molecule type" value="Genomic_DNA"/>
</dbReference>
<keyword evidence="10 15" id="KW-0460">Magnesium</keyword>
<keyword evidence="11 16" id="KW-0694">RNA-binding</keyword>
<keyword evidence="5 16" id="KW-0820">tRNA-binding</keyword>
<dbReference type="Gene3D" id="2.40.50.140">
    <property type="entry name" value="Nucleic acid-binding proteins"/>
    <property type="match status" value="1"/>
</dbReference>
<evidence type="ECO:0000256" key="13">
    <source>
        <dbReference type="ARBA" id="ARBA00023146"/>
    </source>
</evidence>
<keyword evidence="4 15" id="KW-0963">Cytoplasm</keyword>
<protein>
    <recommendedName>
        <fullName evidence="15">Phenylalanine--tRNA ligase beta subunit</fullName>
        <ecNumber evidence="15">6.1.1.20</ecNumber>
    </recommendedName>
    <alternativeName>
        <fullName evidence="15">Phenylalanyl-tRNA synthetase beta subunit</fullName>
        <shortName evidence="15">PheRS</shortName>
    </alternativeName>
</protein>
<evidence type="ECO:0000256" key="7">
    <source>
        <dbReference type="ARBA" id="ARBA00022723"/>
    </source>
</evidence>
<keyword evidence="6 15" id="KW-0436">Ligase</keyword>
<name>A0ABS4VTW8_9PSEU</name>
<keyword evidence="8 15" id="KW-0547">Nucleotide-binding</keyword>
<dbReference type="InterPro" id="IPR004532">
    <property type="entry name" value="Phe-tRNA-ligase_IIc_bsu_bact"/>
</dbReference>
<dbReference type="CDD" id="cd02796">
    <property type="entry name" value="tRNA_bind_bactPheRS"/>
    <property type="match status" value="1"/>
</dbReference>
<dbReference type="PROSITE" id="PS50886">
    <property type="entry name" value="TRBD"/>
    <property type="match status" value="1"/>
</dbReference>
<dbReference type="Proteomes" id="UP001519295">
    <property type="component" value="Unassembled WGS sequence"/>
</dbReference>
<feature type="binding site" evidence="15">
    <location>
        <position position="476"/>
    </location>
    <ligand>
        <name>Mg(2+)</name>
        <dbReference type="ChEBI" id="CHEBI:18420"/>
        <note>shared with alpha subunit</note>
    </ligand>
</feature>
<evidence type="ECO:0000256" key="10">
    <source>
        <dbReference type="ARBA" id="ARBA00022842"/>
    </source>
</evidence>
<dbReference type="InterPro" id="IPR033714">
    <property type="entry name" value="tRNA_bind_bactPheRS"/>
</dbReference>
<keyword evidence="7 15" id="KW-0479">Metal-binding</keyword>
<evidence type="ECO:0000256" key="11">
    <source>
        <dbReference type="ARBA" id="ARBA00022884"/>
    </source>
</evidence>
<dbReference type="PANTHER" id="PTHR10947">
    <property type="entry name" value="PHENYLALANYL-TRNA SYNTHETASE BETA CHAIN AND LEUCINE-RICH REPEAT-CONTAINING PROTEIN 47"/>
    <property type="match status" value="1"/>
</dbReference>
<dbReference type="InterPro" id="IPR036690">
    <property type="entry name" value="Fdx_antiC-bd_sf"/>
</dbReference>
<gene>
    <name evidence="15" type="primary">pheT</name>
    <name evidence="20" type="ORF">JOF36_003041</name>
</gene>
<evidence type="ECO:0000256" key="15">
    <source>
        <dbReference type="HAMAP-Rule" id="MF_00283"/>
    </source>
</evidence>
<comment type="similarity">
    <text evidence="2 15">Belongs to the phenylalanyl-tRNA synthetase beta subunit family. Type 1 subfamily.</text>
</comment>
<keyword evidence="21" id="KW-1185">Reference proteome</keyword>
<dbReference type="SUPFAM" id="SSF50249">
    <property type="entry name" value="Nucleic acid-binding proteins"/>
    <property type="match status" value="1"/>
</dbReference>
<feature type="domain" description="FDX-ACB" evidence="18">
    <location>
        <begin position="742"/>
        <end position="835"/>
    </location>
</feature>
<dbReference type="InterPro" id="IPR009061">
    <property type="entry name" value="DNA-bd_dom_put_sf"/>
</dbReference>
<evidence type="ECO:0000256" key="1">
    <source>
        <dbReference type="ARBA" id="ARBA00004496"/>
    </source>
</evidence>
<feature type="domain" description="B5" evidence="19">
    <location>
        <begin position="412"/>
        <end position="492"/>
    </location>
</feature>
<evidence type="ECO:0000256" key="14">
    <source>
        <dbReference type="ARBA" id="ARBA00049255"/>
    </source>
</evidence>
<dbReference type="CDD" id="cd00769">
    <property type="entry name" value="PheRS_beta_core"/>
    <property type="match status" value="1"/>
</dbReference>
<evidence type="ECO:0000256" key="5">
    <source>
        <dbReference type="ARBA" id="ARBA00022555"/>
    </source>
</evidence>
<evidence type="ECO:0000259" key="18">
    <source>
        <dbReference type="PROSITE" id="PS51447"/>
    </source>
</evidence>
<comment type="caution">
    <text evidence="20">The sequence shown here is derived from an EMBL/GenBank/DDBJ whole genome shotgun (WGS) entry which is preliminary data.</text>
</comment>
<comment type="subunit">
    <text evidence="3 15">Tetramer of two alpha and two beta subunits.</text>
</comment>
<dbReference type="SUPFAM" id="SSF46955">
    <property type="entry name" value="Putative DNA-binding domain"/>
    <property type="match status" value="1"/>
</dbReference>
<dbReference type="Gene3D" id="3.30.930.10">
    <property type="entry name" value="Bira Bifunctional Protein, Domain 2"/>
    <property type="match status" value="1"/>
</dbReference>
<evidence type="ECO:0000256" key="4">
    <source>
        <dbReference type="ARBA" id="ARBA00022490"/>
    </source>
</evidence>
<dbReference type="SMART" id="SM00896">
    <property type="entry name" value="FDX-ACB"/>
    <property type="match status" value="1"/>
</dbReference>
<dbReference type="PROSITE" id="PS51447">
    <property type="entry name" value="FDX_ACB"/>
    <property type="match status" value="1"/>
</dbReference>
<dbReference type="Gene3D" id="3.50.40.10">
    <property type="entry name" value="Phenylalanyl-trna Synthetase, Chain B, domain 3"/>
    <property type="match status" value="1"/>
</dbReference>
<feature type="binding site" evidence="15">
    <location>
        <position position="470"/>
    </location>
    <ligand>
        <name>Mg(2+)</name>
        <dbReference type="ChEBI" id="CHEBI:18420"/>
        <note>shared with alpha subunit</note>
    </ligand>
</feature>
<dbReference type="Gene3D" id="3.30.70.380">
    <property type="entry name" value="Ferrodoxin-fold anticodon-binding domain"/>
    <property type="match status" value="1"/>
</dbReference>
<evidence type="ECO:0000256" key="9">
    <source>
        <dbReference type="ARBA" id="ARBA00022840"/>
    </source>
</evidence>
<feature type="binding site" evidence="15">
    <location>
        <position position="480"/>
    </location>
    <ligand>
        <name>Mg(2+)</name>
        <dbReference type="ChEBI" id="CHEBI:18420"/>
        <note>shared with alpha subunit</note>
    </ligand>
</feature>
<dbReference type="InterPro" id="IPR045060">
    <property type="entry name" value="Phe-tRNA-ligase_IIc_bsu"/>
</dbReference>
<accession>A0ABS4VTW8</accession>